<dbReference type="PATRIC" id="fig|857265.3.peg.2726"/>
<gene>
    <name evidence="5" type="primary">flr</name>
    <name evidence="5" type="ORF">WG78_13240</name>
</gene>
<dbReference type="InterPro" id="IPR052174">
    <property type="entry name" value="Flavoredoxin"/>
</dbReference>
<reference evidence="5 6" key="1">
    <citation type="submission" date="2015-07" db="EMBL/GenBank/DDBJ databases">
        <title>Draft genome sequence of the Amantichitinum ursilacus IGB-41, a new chitin-degrading bacterium.</title>
        <authorList>
            <person name="Kirstahler P."/>
            <person name="Guenther M."/>
            <person name="Grumaz C."/>
            <person name="Rupp S."/>
            <person name="Zibek S."/>
            <person name="Sohn K."/>
        </authorList>
    </citation>
    <scope>NUCLEOTIDE SEQUENCE [LARGE SCALE GENOMIC DNA]</scope>
    <source>
        <strain evidence="5 6">IGB-41</strain>
    </source>
</reference>
<evidence type="ECO:0000313" key="6">
    <source>
        <dbReference type="Proteomes" id="UP000037939"/>
    </source>
</evidence>
<keyword evidence="6" id="KW-1185">Reference proteome</keyword>
<proteinExistence type="inferred from homology"/>
<dbReference type="EMBL" id="LAQT01000010">
    <property type="protein sequence ID" value="KPC52026.1"/>
    <property type="molecule type" value="Genomic_DNA"/>
</dbReference>
<evidence type="ECO:0000256" key="2">
    <source>
        <dbReference type="ARBA" id="ARBA00022630"/>
    </source>
</evidence>
<dbReference type="Proteomes" id="UP000037939">
    <property type="component" value="Unassembled WGS sequence"/>
</dbReference>
<comment type="similarity">
    <text evidence="3">Belongs to the flavoredoxin family.</text>
</comment>
<dbReference type="PANTHER" id="PTHR43567:SF1">
    <property type="entry name" value="FLAVOREDOXIN"/>
    <property type="match status" value="1"/>
</dbReference>
<organism evidence="5 6">
    <name type="scientific">Amantichitinum ursilacus</name>
    <dbReference type="NCBI Taxonomy" id="857265"/>
    <lineage>
        <taxon>Bacteria</taxon>
        <taxon>Pseudomonadati</taxon>
        <taxon>Pseudomonadota</taxon>
        <taxon>Betaproteobacteria</taxon>
        <taxon>Neisseriales</taxon>
        <taxon>Chitinibacteraceae</taxon>
        <taxon>Amantichitinum</taxon>
    </lineage>
</organism>
<sequence length="187" mass="20088">MRQPVELAKSYRLLNHGPTVLVTSAHGGKQNVMAAAWAMPLDFAPAKMLVIIDKKTATRGLIEASGEFALNIPSRAMAEATLKVGSVSGADVDKFAAVGLTTFASSQIGAPLIEGCLGWLECKVIPEPHNQQAYDMFIGEVVAAHADPRVFNGGHWQHDEGVPRSIHYIAGGSFFETGDIFEIKSER</sequence>
<keyword evidence="2" id="KW-0285">Flavoprotein</keyword>
<accession>A0A0N1JSE7</accession>
<dbReference type="PANTHER" id="PTHR43567">
    <property type="entry name" value="FLAVOREDOXIN-RELATED-RELATED"/>
    <property type="match status" value="1"/>
</dbReference>
<evidence type="ECO:0000256" key="3">
    <source>
        <dbReference type="ARBA" id="ARBA00038054"/>
    </source>
</evidence>
<comment type="cofactor">
    <cofactor evidence="1">
        <name>FMN</name>
        <dbReference type="ChEBI" id="CHEBI:58210"/>
    </cofactor>
</comment>
<dbReference type="GO" id="GO:0016646">
    <property type="term" value="F:oxidoreductase activity, acting on the CH-NH group of donors, NAD or NADP as acceptor"/>
    <property type="evidence" value="ECO:0007669"/>
    <property type="project" value="UniProtKB-ARBA"/>
</dbReference>
<dbReference type="InterPro" id="IPR002563">
    <property type="entry name" value="Flavin_Rdtase-like_dom"/>
</dbReference>
<dbReference type="SUPFAM" id="SSF50475">
    <property type="entry name" value="FMN-binding split barrel"/>
    <property type="match status" value="1"/>
</dbReference>
<dbReference type="InterPro" id="IPR012349">
    <property type="entry name" value="Split_barrel_FMN-bd"/>
</dbReference>
<dbReference type="STRING" id="857265.WG78_13240"/>
<dbReference type="Pfam" id="PF01613">
    <property type="entry name" value="Flavin_Reduct"/>
    <property type="match status" value="1"/>
</dbReference>
<dbReference type="RefSeq" id="WP_053938299.1">
    <property type="nucleotide sequence ID" value="NZ_LAQT01000010.1"/>
</dbReference>
<comment type="caution">
    <text evidence="5">The sequence shown here is derived from an EMBL/GenBank/DDBJ whole genome shotgun (WGS) entry which is preliminary data.</text>
</comment>
<dbReference type="Gene3D" id="2.30.110.10">
    <property type="entry name" value="Electron Transport, Fmn-binding Protein, Chain A"/>
    <property type="match status" value="1"/>
</dbReference>
<name>A0A0N1JSE7_9NEIS</name>
<protein>
    <submittedName>
        <fullName evidence="5">Flavoredoxin</fullName>
    </submittedName>
</protein>
<feature type="domain" description="Flavin reductase like" evidence="4">
    <location>
        <begin position="12"/>
        <end position="157"/>
    </location>
</feature>
<dbReference type="OrthoDB" id="9792436at2"/>
<evidence type="ECO:0000256" key="1">
    <source>
        <dbReference type="ARBA" id="ARBA00001917"/>
    </source>
</evidence>
<evidence type="ECO:0000313" key="5">
    <source>
        <dbReference type="EMBL" id="KPC52026.1"/>
    </source>
</evidence>
<dbReference type="GO" id="GO:0010181">
    <property type="term" value="F:FMN binding"/>
    <property type="evidence" value="ECO:0007669"/>
    <property type="project" value="InterPro"/>
</dbReference>
<dbReference type="SMART" id="SM00903">
    <property type="entry name" value="Flavin_Reduct"/>
    <property type="match status" value="1"/>
</dbReference>
<evidence type="ECO:0000259" key="4">
    <source>
        <dbReference type="SMART" id="SM00903"/>
    </source>
</evidence>
<dbReference type="AlphaFoldDB" id="A0A0N1JSE7"/>